<protein>
    <submittedName>
        <fullName evidence="1">Uncharacterized protein</fullName>
    </submittedName>
</protein>
<proteinExistence type="predicted"/>
<evidence type="ECO:0000313" key="2">
    <source>
        <dbReference type="Proteomes" id="UP001066276"/>
    </source>
</evidence>
<evidence type="ECO:0000313" key="1">
    <source>
        <dbReference type="EMBL" id="KAJ1099716.1"/>
    </source>
</evidence>
<sequence length="100" mass="11401">MLGNSVTLADTLTQSLSSEMRYWRSAVRLLTSAVSLMERTAEQILFKIKGFRQHNRYIGPVKGNFVLDDSENARWPHCYEALAIRDPIPTTLILICLLFS</sequence>
<dbReference type="Proteomes" id="UP001066276">
    <property type="component" value="Chromosome 10"/>
</dbReference>
<dbReference type="AlphaFoldDB" id="A0AAV7M8J2"/>
<keyword evidence="2" id="KW-1185">Reference proteome</keyword>
<name>A0AAV7M8J2_PLEWA</name>
<reference evidence="1" key="1">
    <citation type="journal article" date="2022" name="bioRxiv">
        <title>Sequencing and chromosome-scale assembly of the giantPleurodeles waltlgenome.</title>
        <authorList>
            <person name="Brown T."/>
            <person name="Elewa A."/>
            <person name="Iarovenko S."/>
            <person name="Subramanian E."/>
            <person name="Araus A.J."/>
            <person name="Petzold A."/>
            <person name="Susuki M."/>
            <person name="Suzuki K.-i.T."/>
            <person name="Hayashi T."/>
            <person name="Toyoda A."/>
            <person name="Oliveira C."/>
            <person name="Osipova E."/>
            <person name="Leigh N.D."/>
            <person name="Simon A."/>
            <person name="Yun M.H."/>
        </authorList>
    </citation>
    <scope>NUCLEOTIDE SEQUENCE</scope>
    <source>
        <strain evidence="1">20211129_DDA</strain>
        <tissue evidence="1">Liver</tissue>
    </source>
</reference>
<organism evidence="1 2">
    <name type="scientific">Pleurodeles waltl</name>
    <name type="common">Iberian ribbed newt</name>
    <dbReference type="NCBI Taxonomy" id="8319"/>
    <lineage>
        <taxon>Eukaryota</taxon>
        <taxon>Metazoa</taxon>
        <taxon>Chordata</taxon>
        <taxon>Craniata</taxon>
        <taxon>Vertebrata</taxon>
        <taxon>Euteleostomi</taxon>
        <taxon>Amphibia</taxon>
        <taxon>Batrachia</taxon>
        <taxon>Caudata</taxon>
        <taxon>Salamandroidea</taxon>
        <taxon>Salamandridae</taxon>
        <taxon>Pleurodelinae</taxon>
        <taxon>Pleurodeles</taxon>
    </lineage>
</organism>
<dbReference type="EMBL" id="JANPWB010000014">
    <property type="protein sequence ID" value="KAJ1099716.1"/>
    <property type="molecule type" value="Genomic_DNA"/>
</dbReference>
<gene>
    <name evidence="1" type="ORF">NDU88_004815</name>
</gene>
<comment type="caution">
    <text evidence="1">The sequence shown here is derived from an EMBL/GenBank/DDBJ whole genome shotgun (WGS) entry which is preliminary data.</text>
</comment>
<accession>A0AAV7M8J2</accession>